<evidence type="ECO:0000256" key="1">
    <source>
        <dbReference type="SAM" id="Phobius"/>
    </source>
</evidence>
<feature type="transmembrane region" description="Helical" evidence="1">
    <location>
        <begin position="341"/>
        <end position="359"/>
    </location>
</feature>
<sequence length="821" mass="88873">MPGPAPASPHLLIGFTLAATAALVFLLHSLLSSLAFPFTVALACTLACCVAVKVDELWHPAPKVALAVSERAKLGLSWAGAVAFLFVRYGALFDDWNVRGGGLRRFTGWKESGSLTRDGFLSYKLIVILCTFPALLIDRMVYKTPTSLLPVCALFLFLLGIGITMAQDFELTTWIRHADWMTGLSGWDGLRVVVPWAVGGLLVPVLSEAGAVWAHDWRGRDFASLVAGCALFVAVSWCGIAEAKRFSAVETQMISNTTCLLLMFAPMTSPLYPVQGPIDPALQNIGFGCAGAAILLYLALQSNAPHNGPAAYSNDIALDEGENVPLPTSKSTRKRILRKRILAAAAAITFVIWGFHKIWNRNHLLPSKPGVMPLCLIATWAGPKLPALSHAFIRSLSPSGGQVRLNLFVDGALPSDLPSSTVAPYLNVVTLDSINSSYATRRWSGFISDRVCTYLGSPIGSAACNATEAALEIGARDTRYPPIMHFRGMYGRLFEEWVGPDHCDSWGWVDTDMIMGDVVGWLASSIQYRDADITTFSNLFRNSGPLSLSTRGQLTIHNQRRVPHIVNELWRGCELLGSLENITHTFTNNEAIGIDEGCYSNAAFTSPDVVIAVLPWQAADFEIWDYGLVVGARLFVAHGCKDPDAITETARYARCRILAHTAAARVDPHAHGPALALSPPPTILPAKVTWPNCIWWLKEKHQTCLAVDYDVQALIEAGKAAFAVIADRASTYSLTVSKRLHHTPADGGYGLSGGVAASDGKGGSAHEMMFYHAQVWKKSMVVDLGDDLHDLEGYEFGETFLAPADMSVITTLPSEAGPLWG</sequence>
<proteinExistence type="predicted"/>
<dbReference type="AlphaFoldDB" id="A0A4P9W7M1"/>
<reference evidence="3" key="1">
    <citation type="journal article" date="2018" name="Nat. Microbiol.">
        <title>Leveraging single-cell genomics to expand the fungal tree of life.</title>
        <authorList>
            <person name="Ahrendt S.R."/>
            <person name="Quandt C.A."/>
            <person name="Ciobanu D."/>
            <person name="Clum A."/>
            <person name="Salamov A."/>
            <person name="Andreopoulos B."/>
            <person name="Cheng J.F."/>
            <person name="Woyke T."/>
            <person name="Pelin A."/>
            <person name="Henrissat B."/>
            <person name="Reynolds N.K."/>
            <person name="Benny G.L."/>
            <person name="Smith M.E."/>
            <person name="James T.Y."/>
            <person name="Grigoriev I.V."/>
        </authorList>
    </citation>
    <scope>NUCLEOTIDE SEQUENCE [LARGE SCALE GENOMIC DNA]</scope>
</reference>
<feature type="transmembrane region" description="Helical" evidence="1">
    <location>
        <begin position="253"/>
        <end position="275"/>
    </location>
</feature>
<accession>A0A4P9W7M1</accession>
<evidence type="ECO:0000313" key="2">
    <source>
        <dbReference type="EMBL" id="RKO87393.1"/>
    </source>
</evidence>
<feature type="transmembrane region" description="Helical" evidence="1">
    <location>
        <begin position="36"/>
        <end position="54"/>
    </location>
</feature>
<evidence type="ECO:0000313" key="3">
    <source>
        <dbReference type="Proteomes" id="UP000269721"/>
    </source>
</evidence>
<keyword evidence="1" id="KW-0812">Transmembrane</keyword>
<name>A0A4P9W7M1_9FUNG</name>
<feature type="non-terminal residue" evidence="2">
    <location>
        <position position="821"/>
    </location>
</feature>
<feature type="transmembrane region" description="Helical" evidence="1">
    <location>
        <begin position="120"/>
        <end position="136"/>
    </location>
</feature>
<keyword evidence="3" id="KW-1185">Reference proteome</keyword>
<feature type="transmembrane region" description="Helical" evidence="1">
    <location>
        <begin position="74"/>
        <end position="91"/>
    </location>
</feature>
<gene>
    <name evidence="2" type="ORF">BDK51DRAFT_32164</name>
</gene>
<feature type="transmembrane region" description="Helical" evidence="1">
    <location>
        <begin position="281"/>
        <end position="300"/>
    </location>
</feature>
<dbReference type="EMBL" id="KZ997454">
    <property type="protein sequence ID" value="RKO87393.1"/>
    <property type="molecule type" value="Genomic_DNA"/>
</dbReference>
<organism evidence="2 3">
    <name type="scientific">Blyttiomyces helicus</name>
    <dbReference type="NCBI Taxonomy" id="388810"/>
    <lineage>
        <taxon>Eukaryota</taxon>
        <taxon>Fungi</taxon>
        <taxon>Fungi incertae sedis</taxon>
        <taxon>Chytridiomycota</taxon>
        <taxon>Chytridiomycota incertae sedis</taxon>
        <taxon>Chytridiomycetes</taxon>
        <taxon>Chytridiomycetes incertae sedis</taxon>
        <taxon>Blyttiomyces</taxon>
    </lineage>
</organism>
<protein>
    <submittedName>
        <fullName evidence="2">Uncharacterized protein</fullName>
    </submittedName>
</protein>
<keyword evidence="1" id="KW-0472">Membrane</keyword>
<keyword evidence="1" id="KW-1133">Transmembrane helix</keyword>
<dbReference type="Proteomes" id="UP000269721">
    <property type="component" value="Unassembled WGS sequence"/>
</dbReference>
<feature type="transmembrane region" description="Helical" evidence="1">
    <location>
        <begin position="148"/>
        <end position="166"/>
    </location>
</feature>
<dbReference type="OrthoDB" id="2093284at2759"/>
<feature type="transmembrane region" description="Helical" evidence="1">
    <location>
        <begin position="222"/>
        <end position="241"/>
    </location>
</feature>
<feature type="transmembrane region" description="Helical" evidence="1">
    <location>
        <begin position="12"/>
        <end position="30"/>
    </location>
</feature>